<keyword evidence="9" id="KW-1185">Reference proteome</keyword>
<dbReference type="GO" id="GO:0005654">
    <property type="term" value="C:nucleoplasm"/>
    <property type="evidence" value="ECO:0007669"/>
    <property type="project" value="UniProtKB-ARBA"/>
</dbReference>
<dbReference type="GO" id="GO:0010468">
    <property type="term" value="P:regulation of gene expression"/>
    <property type="evidence" value="ECO:0007669"/>
    <property type="project" value="UniProtKB-ARBA"/>
</dbReference>
<dbReference type="OrthoDB" id="70376at2759"/>
<evidence type="ECO:0000256" key="5">
    <source>
        <dbReference type="ARBA" id="ARBA00023242"/>
    </source>
</evidence>
<evidence type="ECO:0000313" key="9">
    <source>
        <dbReference type="Proteomes" id="UP000002320"/>
    </source>
</evidence>
<evidence type="ECO:0000256" key="6">
    <source>
        <dbReference type="SAM" id="MobiDB-lite"/>
    </source>
</evidence>
<gene>
    <name evidence="8" type="primary">6050195</name>
    <name evidence="7" type="ORF">CpipJ_CPIJ016520</name>
</gene>
<dbReference type="STRING" id="7176.B0XB19"/>
<feature type="compositionally biased region" description="Low complexity" evidence="6">
    <location>
        <begin position="165"/>
        <end position="183"/>
    </location>
</feature>
<reference evidence="8" key="2">
    <citation type="submission" date="2021-02" db="UniProtKB">
        <authorList>
            <consortium name="EnsemblMetazoa"/>
        </authorList>
    </citation>
    <scope>IDENTIFICATION</scope>
    <source>
        <strain evidence="8">JHB</strain>
    </source>
</reference>
<feature type="region of interest" description="Disordered" evidence="6">
    <location>
        <begin position="114"/>
        <end position="134"/>
    </location>
</feature>
<dbReference type="HOGENOM" id="CLU_772232_0_0_1"/>
<dbReference type="VEuPathDB" id="VectorBase:CQUJHB007508"/>
<dbReference type="InterPro" id="IPR013907">
    <property type="entry name" value="Sds3"/>
</dbReference>
<protein>
    <submittedName>
        <fullName evidence="7 8">Suppressor of defective silencing</fullName>
    </submittedName>
</protein>
<evidence type="ECO:0000313" key="7">
    <source>
        <dbReference type="EMBL" id="EDS43989.1"/>
    </source>
</evidence>
<keyword evidence="5" id="KW-0539">Nucleus</keyword>
<evidence type="ECO:0000256" key="1">
    <source>
        <dbReference type="ARBA" id="ARBA00004123"/>
    </source>
</evidence>
<sequence>MYQDKLASLKKQLDELRSGTHPEYLRRVKKLEHQYSERIRLNEIYREYLINCVERDYILEKNAAVKEYEEKKVDLKENLMTDFEDRRKMIETERATMELTGDSVDVKPTITRKLRRRPNEPLPVPEKRRKPTTGQLVLLLDEKEVENDLKLISRGKAAQVMRNHQQQQQQQANGGSGSGSSNSHTQIAPITNNGTASIVNNSVVAPSSTIPTPTPLINASYQINSSSVGSSVAAPSTTTTATPSSTVTSSELTLALPQSTTTPAVSSSPVVAASQPSPVSTQPQTAPTTTTPVNGQPPMAAVVPVASQQNSAQPAPLVETRIEDGKLLYERRWFHRGQPVYVEGRDIQRFSGQYFRHRQ</sequence>
<feature type="compositionally biased region" description="Low complexity" evidence="6">
    <location>
        <begin position="257"/>
        <end position="293"/>
    </location>
</feature>
<keyword evidence="2" id="KW-0678">Repressor</keyword>
<dbReference type="PANTHER" id="PTHR21964">
    <property type="entry name" value="BREAST CANCER METASTASIS-SUPPRESSOR 1"/>
    <property type="match status" value="1"/>
</dbReference>
<feature type="compositionally biased region" description="Low complexity" evidence="6">
    <location>
        <begin position="228"/>
        <end position="250"/>
    </location>
</feature>
<proteinExistence type="predicted"/>
<keyword evidence="4" id="KW-0804">Transcription</keyword>
<evidence type="ECO:0000256" key="3">
    <source>
        <dbReference type="ARBA" id="ARBA00023015"/>
    </source>
</evidence>
<dbReference type="InParanoid" id="B0XB19"/>
<reference evidence="7" key="1">
    <citation type="submission" date="2007-03" db="EMBL/GenBank/DDBJ databases">
        <title>Annotation of Culex pipiens quinquefasciatus.</title>
        <authorList>
            <consortium name="The Broad Institute Genome Sequencing Platform"/>
            <person name="Atkinson P.W."/>
            <person name="Hemingway J."/>
            <person name="Christensen B.M."/>
            <person name="Higgs S."/>
            <person name="Kodira C."/>
            <person name="Hannick L."/>
            <person name="Megy K."/>
            <person name="O'Leary S."/>
            <person name="Pearson M."/>
            <person name="Haas B.J."/>
            <person name="Mauceli E."/>
            <person name="Wortman J.R."/>
            <person name="Lee N.H."/>
            <person name="Guigo R."/>
            <person name="Stanke M."/>
            <person name="Alvarado L."/>
            <person name="Amedeo P."/>
            <person name="Antoine C.H."/>
            <person name="Arensburger P."/>
            <person name="Bidwell S.L."/>
            <person name="Crawford M."/>
            <person name="Camaro F."/>
            <person name="Devon K."/>
            <person name="Engels R."/>
            <person name="Hammond M."/>
            <person name="Howarth C."/>
            <person name="Koehrsen M."/>
            <person name="Lawson D."/>
            <person name="Montgomery P."/>
            <person name="Nene V."/>
            <person name="Nusbaum C."/>
            <person name="Puiu D."/>
            <person name="Romero-Severson J."/>
            <person name="Severson D.W."/>
            <person name="Shumway M."/>
            <person name="Sisk P."/>
            <person name="Stolte C."/>
            <person name="Zeng Q."/>
            <person name="Eisenstadt E."/>
            <person name="Fraser-Liggett C."/>
            <person name="Strausberg R."/>
            <person name="Galagan J."/>
            <person name="Birren B."/>
            <person name="Collins F.H."/>
        </authorList>
    </citation>
    <scope>NUCLEOTIDE SEQUENCE [LARGE SCALE GENOMIC DNA]</scope>
    <source>
        <strain evidence="7">JHB</strain>
    </source>
</reference>
<accession>B0XB19</accession>
<dbReference type="KEGG" id="cqu:CpipJ_CPIJ016520"/>
<name>B0XB19_CULQU</name>
<dbReference type="EnsemblMetazoa" id="CPIJ016520-RA">
    <property type="protein sequence ID" value="CPIJ016520-PA"/>
    <property type="gene ID" value="CPIJ016520"/>
</dbReference>
<dbReference type="FunCoup" id="B0XB19">
    <property type="interactions" value="1925"/>
</dbReference>
<evidence type="ECO:0000256" key="4">
    <source>
        <dbReference type="ARBA" id="ARBA00023163"/>
    </source>
</evidence>
<dbReference type="VEuPathDB" id="VectorBase:CPIJ016520"/>
<evidence type="ECO:0000256" key="2">
    <source>
        <dbReference type="ARBA" id="ARBA00022491"/>
    </source>
</evidence>
<organism>
    <name type="scientific">Culex quinquefasciatus</name>
    <name type="common">Southern house mosquito</name>
    <name type="synonym">Culex pungens</name>
    <dbReference type="NCBI Taxonomy" id="7176"/>
    <lineage>
        <taxon>Eukaryota</taxon>
        <taxon>Metazoa</taxon>
        <taxon>Ecdysozoa</taxon>
        <taxon>Arthropoda</taxon>
        <taxon>Hexapoda</taxon>
        <taxon>Insecta</taxon>
        <taxon>Pterygota</taxon>
        <taxon>Neoptera</taxon>
        <taxon>Endopterygota</taxon>
        <taxon>Diptera</taxon>
        <taxon>Nematocera</taxon>
        <taxon>Culicoidea</taxon>
        <taxon>Culicidae</taxon>
        <taxon>Culicinae</taxon>
        <taxon>Culicini</taxon>
        <taxon>Culex</taxon>
        <taxon>Culex</taxon>
    </lineage>
</organism>
<feature type="region of interest" description="Disordered" evidence="6">
    <location>
        <begin position="157"/>
        <end position="189"/>
    </location>
</feature>
<feature type="region of interest" description="Disordered" evidence="6">
    <location>
        <begin position="228"/>
        <end position="296"/>
    </location>
</feature>
<dbReference type="OMA" id="INCVERD"/>
<dbReference type="AlphaFoldDB" id="B0XB19"/>
<dbReference type="eggNOG" id="KOG4466">
    <property type="taxonomic scope" value="Eukaryota"/>
</dbReference>
<dbReference type="Proteomes" id="UP000002320">
    <property type="component" value="Unassembled WGS sequence"/>
</dbReference>
<keyword evidence="3" id="KW-0805">Transcription regulation</keyword>
<dbReference type="Pfam" id="PF08598">
    <property type="entry name" value="Sds3"/>
    <property type="match status" value="1"/>
</dbReference>
<dbReference type="EMBL" id="DS232608">
    <property type="protein sequence ID" value="EDS43989.1"/>
    <property type="molecule type" value="Genomic_DNA"/>
</dbReference>
<comment type="subcellular location">
    <subcellularLocation>
        <location evidence="1">Nucleus</location>
    </subcellularLocation>
</comment>
<evidence type="ECO:0000313" key="8">
    <source>
        <dbReference type="EnsemblMetazoa" id="CPIJ016520-PA"/>
    </source>
</evidence>
<dbReference type="SMART" id="SM01401">
    <property type="entry name" value="Sds3"/>
    <property type="match status" value="1"/>
</dbReference>